<feature type="domain" description="EamA" evidence="2">
    <location>
        <begin position="8"/>
        <end position="140"/>
    </location>
</feature>
<organism evidence="3 4">
    <name type="scientific">Roseivivax jejudonensis</name>
    <dbReference type="NCBI Taxonomy" id="1529041"/>
    <lineage>
        <taxon>Bacteria</taxon>
        <taxon>Pseudomonadati</taxon>
        <taxon>Pseudomonadota</taxon>
        <taxon>Alphaproteobacteria</taxon>
        <taxon>Rhodobacterales</taxon>
        <taxon>Roseobacteraceae</taxon>
        <taxon>Roseivivax</taxon>
    </lineage>
</organism>
<dbReference type="InterPro" id="IPR037185">
    <property type="entry name" value="EmrE-like"/>
</dbReference>
<feature type="transmembrane region" description="Helical" evidence="1">
    <location>
        <begin position="98"/>
        <end position="117"/>
    </location>
</feature>
<evidence type="ECO:0000259" key="2">
    <source>
        <dbReference type="Pfam" id="PF00892"/>
    </source>
</evidence>
<dbReference type="Pfam" id="PF00892">
    <property type="entry name" value="EamA"/>
    <property type="match status" value="2"/>
</dbReference>
<sequence length="309" mass="32766">MRPDNPPLGISLMLLFCLLAPLGDALAKIVGDRVPLLELVFLRFGVQVAILVPLVAMTRRAWLYPPRIMAVIGLRTLFHIGGIGLMFLSLRVLPLADAIAIAFVMPFVLLLLGWLVLGEEVGPRRLAACAVGFCGTLMVVQPAFAEVGPAALLPLGVAVFFALFMLATRSIARETDPVSLQAVSGTMAILLLGPAILVVPGAEFDWRPPGSVLPLILAMGALGTASHLVMTWSLRFAPGATLAPMQYLEIPIATFYGWAIFGDLPDGLALAGIAVTVAAGLYVILRERATMRAARQAPLRATPPPPPAE</sequence>
<reference evidence="3 4" key="1">
    <citation type="submission" date="2017-03" db="EMBL/GenBank/DDBJ databases">
        <authorList>
            <person name="Afonso C.L."/>
            <person name="Miller P.J."/>
            <person name="Scott M.A."/>
            <person name="Spackman E."/>
            <person name="Goraichik I."/>
            <person name="Dimitrov K.M."/>
            <person name="Suarez D.L."/>
            <person name="Swayne D.E."/>
        </authorList>
    </citation>
    <scope>NUCLEOTIDE SEQUENCE [LARGE SCALE GENOMIC DNA]</scope>
    <source>
        <strain evidence="3 4">CECT 8625</strain>
    </source>
</reference>
<feature type="domain" description="EamA" evidence="2">
    <location>
        <begin position="150"/>
        <end position="284"/>
    </location>
</feature>
<evidence type="ECO:0000313" key="4">
    <source>
        <dbReference type="Proteomes" id="UP000193570"/>
    </source>
</evidence>
<dbReference type="EMBL" id="FWFK01000007">
    <property type="protein sequence ID" value="SLN68290.1"/>
    <property type="molecule type" value="Genomic_DNA"/>
</dbReference>
<dbReference type="OrthoDB" id="9815809at2"/>
<dbReference type="AlphaFoldDB" id="A0A1X7A229"/>
<dbReference type="RefSeq" id="WP_085793200.1">
    <property type="nucleotide sequence ID" value="NZ_FWFK01000007.1"/>
</dbReference>
<dbReference type="InterPro" id="IPR000620">
    <property type="entry name" value="EamA_dom"/>
</dbReference>
<accession>A0A1X7A229</accession>
<evidence type="ECO:0000256" key="1">
    <source>
        <dbReference type="SAM" id="Phobius"/>
    </source>
</evidence>
<feature type="transmembrane region" description="Helical" evidence="1">
    <location>
        <begin position="267"/>
        <end position="285"/>
    </location>
</feature>
<protein>
    <submittedName>
        <fullName evidence="3">Riboflavin transporter</fullName>
    </submittedName>
</protein>
<dbReference type="SUPFAM" id="SSF103481">
    <property type="entry name" value="Multidrug resistance efflux transporter EmrE"/>
    <property type="match status" value="2"/>
</dbReference>
<dbReference type="GO" id="GO:0016020">
    <property type="term" value="C:membrane"/>
    <property type="evidence" value="ECO:0007669"/>
    <property type="project" value="InterPro"/>
</dbReference>
<feature type="transmembrane region" description="Helical" evidence="1">
    <location>
        <begin position="37"/>
        <end position="56"/>
    </location>
</feature>
<keyword evidence="1" id="KW-1133">Transmembrane helix</keyword>
<gene>
    <name evidence="3" type="primary">ribN_5</name>
    <name evidence="3" type="ORF">ROJ8625_03537</name>
</gene>
<feature type="transmembrane region" description="Helical" evidence="1">
    <location>
        <begin position="150"/>
        <end position="168"/>
    </location>
</feature>
<feature type="transmembrane region" description="Helical" evidence="1">
    <location>
        <begin position="211"/>
        <end position="230"/>
    </location>
</feature>
<feature type="transmembrane region" description="Helical" evidence="1">
    <location>
        <begin position="242"/>
        <end position="261"/>
    </location>
</feature>
<keyword evidence="4" id="KW-1185">Reference proteome</keyword>
<evidence type="ECO:0000313" key="3">
    <source>
        <dbReference type="EMBL" id="SLN68290.1"/>
    </source>
</evidence>
<name>A0A1X7A229_9RHOB</name>
<dbReference type="Proteomes" id="UP000193570">
    <property type="component" value="Unassembled WGS sequence"/>
</dbReference>
<feature type="transmembrane region" description="Helical" evidence="1">
    <location>
        <begin position="180"/>
        <end position="199"/>
    </location>
</feature>
<dbReference type="PANTHER" id="PTHR22911:SF135">
    <property type="entry name" value="BLR4310 PROTEIN"/>
    <property type="match status" value="1"/>
</dbReference>
<keyword evidence="1" id="KW-0812">Transmembrane</keyword>
<dbReference type="PANTHER" id="PTHR22911">
    <property type="entry name" value="ACYL-MALONYL CONDENSING ENZYME-RELATED"/>
    <property type="match status" value="1"/>
</dbReference>
<keyword evidence="1" id="KW-0472">Membrane</keyword>
<proteinExistence type="predicted"/>
<feature type="transmembrane region" description="Helical" evidence="1">
    <location>
        <begin position="68"/>
        <end position="92"/>
    </location>
</feature>
<feature type="transmembrane region" description="Helical" evidence="1">
    <location>
        <begin position="126"/>
        <end position="144"/>
    </location>
</feature>